<dbReference type="Gene3D" id="2.60.40.1760">
    <property type="entry name" value="glycosyl hydrolase (family 31)"/>
    <property type="match status" value="1"/>
</dbReference>
<comment type="subcellular location">
    <subcellularLocation>
        <location evidence="3">Endoplasmic reticulum</location>
    </subcellularLocation>
    <subcellularLocation>
        <location evidence="2">Membrane</location>
        <topology evidence="2">Multi-pass membrane protein</topology>
    </subcellularLocation>
</comment>
<dbReference type="Proteomes" id="UP000286921">
    <property type="component" value="Unassembled WGS sequence"/>
</dbReference>
<dbReference type="PROSITE" id="PS51257">
    <property type="entry name" value="PROKAR_LIPOPROTEIN"/>
    <property type="match status" value="1"/>
</dbReference>
<evidence type="ECO:0000256" key="10">
    <source>
        <dbReference type="ARBA" id="ARBA00022824"/>
    </source>
</evidence>
<evidence type="ECO:0000313" key="24">
    <source>
        <dbReference type="Proteomes" id="UP000286921"/>
    </source>
</evidence>
<dbReference type="SUPFAM" id="SSF74650">
    <property type="entry name" value="Galactose mutarotase-like"/>
    <property type="match status" value="1"/>
</dbReference>
<dbReference type="Gene3D" id="1.20.1280.290">
    <property type="match status" value="1"/>
</dbReference>
<dbReference type="InterPro" id="IPR011013">
    <property type="entry name" value="Gal_mutarotase_sf_dom"/>
</dbReference>
<evidence type="ECO:0000259" key="19">
    <source>
        <dbReference type="Pfam" id="PF01055"/>
    </source>
</evidence>
<feature type="domain" description="Glycoside hydrolase family 31 N-terminal" evidence="20">
    <location>
        <begin position="98"/>
        <end position="333"/>
    </location>
</feature>
<evidence type="ECO:0000256" key="11">
    <source>
        <dbReference type="ARBA" id="ARBA00022989"/>
    </source>
</evidence>
<dbReference type="PROSITE" id="PS00129">
    <property type="entry name" value="GLYCOSYL_HYDROL_F31_1"/>
    <property type="match status" value="1"/>
</dbReference>
<dbReference type="InterPro" id="IPR000322">
    <property type="entry name" value="Glyco_hydro_31_TIM"/>
</dbReference>
<evidence type="ECO:0000259" key="20">
    <source>
        <dbReference type="Pfam" id="PF13802"/>
    </source>
</evidence>
<dbReference type="CDD" id="cd14752">
    <property type="entry name" value="GH31_N"/>
    <property type="match status" value="1"/>
</dbReference>
<dbReference type="Gene3D" id="2.60.40.1180">
    <property type="entry name" value="Golgi alpha-mannosidase II"/>
    <property type="match status" value="2"/>
</dbReference>
<feature type="chain" id="PRO_5019550971" description="alpha-glucosidase" evidence="18">
    <location>
        <begin position="31"/>
        <end position="1281"/>
    </location>
</feature>
<dbReference type="GO" id="GO:0004558">
    <property type="term" value="F:alpha-1,4-glucosidase activity"/>
    <property type="evidence" value="ECO:0007669"/>
    <property type="project" value="UniProtKB-EC"/>
</dbReference>
<feature type="compositionally biased region" description="Acidic residues" evidence="16">
    <location>
        <begin position="215"/>
        <end position="229"/>
    </location>
</feature>
<keyword evidence="7 17" id="KW-0812">Transmembrane</keyword>
<keyword evidence="8 18" id="KW-0732">Signal</keyword>
<keyword evidence="14" id="KW-0326">Glycosidase</keyword>
<evidence type="ECO:0000256" key="18">
    <source>
        <dbReference type="SAM" id="SignalP"/>
    </source>
</evidence>
<keyword evidence="10" id="KW-0256">Endoplasmic reticulum</keyword>
<name>A0A401KKC1_ASPAW</name>
<evidence type="ECO:0000256" key="13">
    <source>
        <dbReference type="ARBA" id="ARBA00023180"/>
    </source>
</evidence>
<feature type="transmembrane region" description="Helical" evidence="17">
    <location>
        <begin position="1143"/>
        <end position="1164"/>
    </location>
</feature>
<dbReference type="GO" id="GO:0030246">
    <property type="term" value="F:carbohydrate binding"/>
    <property type="evidence" value="ECO:0007669"/>
    <property type="project" value="InterPro"/>
</dbReference>
<evidence type="ECO:0000256" key="14">
    <source>
        <dbReference type="ARBA" id="ARBA00023295"/>
    </source>
</evidence>
<evidence type="ECO:0000256" key="5">
    <source>
        <dbReference type="ARBA" id="ARBA00007806"/>
    </source>
</evidence>
<dbReference type="InterPro" id="IPR030458">
    <property type="entry name" value="Glyco_hydro_31_AS"/>
</dbReference>
<dbReference type="Pfam" id="PF21365">
    <property type="entry name" value="Glyco_hydro_31_3rd"/>
    <property type="match status" value="1"/>
</dbReference>
<dbReference type="PANTHER" id="PTHR22762">
    <property type="entry name" value="ALPHA-GLUCOSIDASE"/>
    <property type="match status" value="1"/>
</dbReference>
<evidence type="ECO:0000256" key="6">
    <source>
        <dbReference type="ARBA" id="ARBA00012741"/>
    </source>
</evidence>
<keyword evidence="13" id="KW-0325">Glycoprotein</keyword>
<dbReference type="SUPFAM" id="SSF51011">
    <property type="entry name" value="Glycosyl hydrolase domain"/>
    <property type="match status" value="1"/>
</dbReference>
<dbReference type="GO" id="GO:0006491">
    <property type="term" value="P:N-glycan processing"/>
    <property type="evidence" value="ECO:0007669"/>
    <property type="project" value="TreeGrafter"/>
</dbReference>
<evidence type="ECO:0000256" key="2">
    <source>
        <dbReference type="ARBA" id="ARBA00004141"/>
    </source>
</evidence>
<dbReference type="InterPro" id="IPR017853">
    <property type="entry name" value="GH"/>
</dbReference>
<feature type="region of interest" description="Disordered" evidence="16">
    <location>
        <begin position="215"/>
        <end position="246"/>
    </location>
</feature>
<evidence type="ECO:0000256" key="4">
    <source>
        <dbReference type="ARBA" id="ARBA00004833"/>
    </source>
</evidence>
<dbReference type="CDD" id="cd06603">
    <property type="entry name" value="GH31_GANC_GANAB_alpha"/>
    <property type="match status" value="1"/>
</dbReference>
<feature type="domain" description="Glycosyl hydrolase family 31 C-terminal" evidence="22">
    <location>
        <begin position="726"/>
        <end position="815"/>
    </location>
</feature>
<evidence type="ECO:0000313" key="23">
    <source>
        <dbReference type="EMBL" id="GCB19639.1"/>
    </source>
</evidence>
<evidence type="ECO:0000256" key="16">
    <source>
        <dbReference type="SAM" id="MobiDB-lite"/>
    </source>
</evidence>
<evidence type="ECO:0000256" key="8">
    <source>
        <dbReference type="ARBA" id="ARBA00022729"/>
    </source>
</evidence>
<keyword evidence="11 17" id="KW-1133">Transmembrane helix</keyword>
<dbReference type="SMART" id="SM00679">
    <property type="entry name" value="CTNS"/>
    <property type="match status" value="2"/>
</dbReference>
<dbReference type="FunFam" id="1.20.1280.290:FF:000005">
    <property type="entry name" value="PQ-loop repeat-containing protein 1"/>
    <property type="match status" value="1"/>
</dbReference>
<dbReference type="EC" id="3.2.1.20" evidence="6"/>
<dbReference type="InterPro" id="IPR013780">
    <property type="entry name" value="Glyco_hydro_b"/>
</dbReference>
<feature type="domain" description="Glycoside hydrolase family 31 TIM barrel" evidence="19">
    <location>
        <begin position="390"/>
        <end position="718"/>
    </location>
</feature>
<evidence type="ECO:0000256" key="12">
    <source>
        <dbReference type="ARBA" id="ARBA00023136"/>
    </source>
</evidence>
<feature type="signal peptide" evidence="18">
    <location>
        <begin position="1"/>
        <end position="30"/>
    </location>
</feature>
<protein>
    <recommendedName>
        <fullName evidence="6">alpha-glucosidase</fullName>
        <ecNumber evidence="6">3.2.1.20</ecNumber>
    </recommendedName>
    <alternativeName>
        <fullName evidence="15">Glucosidase II subunit alpha</fullName>
    </alternativeName>
</protein>
<evidence type="ECO:0000259" key="21">
    <source>
        <dbReference type="Pfam" id="PF17137"/>
    </source>
</evidence>
<dbReference type="Pfam" id="PF17137">
    <property type="entry name" value="DUF5110"/>
    <property type="match status" value="1"/>
</dbReference>
<dbReference type="Pfam" id="PF01055">
    <property type="entry name" value="Glyco_hydro_31_2nd"/>
    <property type="match status" value="1"/>
</dbReference>
<evidence type="ECO:0000259" key="22">
    <source>
        <dbReference type="Pfam" id="PF21365"/>
    </source>
</evidence>
<evidence type="ECO:0000256" key="1">
    <source>
        <dbReference type="ARBA" id="ARBA00001657"/>
    </source>
</evidence>
<dbReference type="GO" id="GO:0005975">
    <property type="term" value="P:carbohydrate metabolic process"/>
    <property type="evidence" value="ECO:0007669"/>
    <property type="project" value="InterPro"/>
</dbReference>
<keyword evidence="24" id="KW-1185">Reference proteome</keyword>
<comment type="caution">
    <text evidence="23">The sequence shown here is derived from an EMBL/GenBank/DDBJ whole genome shotgun (WGS) entry which is preliminary data.</text>
</comment>
<proteinExistence type="inferred from homology"/>
<dbReference type="InterPro" id="IPR033403">
    <property type="entry name" value="DUF5110"/>
</dbReference>
<sequence>MAGTRPMSNRWTLLLSLVVLLGCLVIPGFTVKHENFKTCSQSGFCKRNRAFADDAAAQGSSWASPYELDSSSIQFKDGQLHGTILKSVSANEKVKLPLVVSFLESGAARVVVDEEKRMNGDIQLRHDSKARKERYNEAEKWVLVGGLELSKTATLRPETESGFTRVLYGPDNQFEAVIRHAPFSADFKRDGQTHVQLNNKGYLNMEHWRPKVEVEGEGEQQTQEDESTWWDESFGGNTDTKPRGPESVGLDITFPGYKHVFGIPEHADSLSLKETRGGEGNHEEPYRMYNADVFEYELSSPMTLYGAIPFMQAHRKDSTVGVFWLNAAETWVDIVKSTSSPNPLALGVGATTDTQSHWFSESGQLDVFVFLGPTPQEISKTYGELTGYTQLPQHFAIAYHQCRWNYITDEDVKEVDRNFDKYQIPYDVIWLDIEYTDDRKYFTWDPLSFPDPISMEEQLDESERKLVVIIDPHIKNQDKYSIVQEMKSKDLATKNKDGEIYDGWCWPGSSHWIDTFNPAAIKWWVSLFKFDKFKGTLSNVFIWNDMNEPSVFNGPETTMPKDNLHHGNWEHRDIHNIHGITLVNATYDALLERKKGEIRRPFILTRSYYAGAQRMSAMWTGDNQATWEHLAASIPMVLNNGIAGFPFAGADVGGFFQNPSKELLTRWYQAGIWYPFFRAHAHIDTRRREPYLIAEPHRSIISQAIRLRYQLLPAWYTAFHEASVNGMPIVRPQYYAHPWDEAGFAIDDQLYLGSTGLLAKPVVSEEATTADIYLADDEKYYDYFDYTVYQGAGKRHTVPAPMETVPLLMQGGHVIPRKDRPRRSSALMRWDPYTLVVVLDKNGQADGSLYVDDGETFDYERGAYIHRRFRFQESALVSEDVGTKGPKTAEYLKTMANVRVERVVVVDPPKEWQGLVGTEFLGFRHPPTLANSLLWRFLVFARGLRSHPEFSISTSFAPDTAAAPSQSHSGKPQAPPVHCPIVDAKPSSRSSTIVTSSYIRYTLVTRIATGNFKFTMYLVSQALEYGAPLFLITSPVTSYADQILSIHRSRSSAGFSLDIPLIMLVASVLKIFYWFGAYYSLSLLIQAVITVGVQVVLLKVALDNRPSPGLKNSVEHVPFSSVDNGGGFARPYDFWQWKSAKPYWMFLAYFIGALTFIQVLLPPIAYSESYIGLLGYVGLAVEATLPLPQIFKNHKSRSCAGFRLSVLAAWILGDLMKLSYFFCSQEVIPWAFRMCGLFQCVCDLYLGVQFWMYSGASFRTAGSPRGPSESYNVEEKDIRMT</sequence>
<dbReference type="PANTHER" id="PTHR22762:SF54">
    <property type="entry name" value="BCDNA.GH04962"/>
    <property type="match status" value="1"/>
</dbReference>
<keyword evidence="9" id="KW-0378">Hydrolase</keyword>
<dbReference type="Pfam" id="PF04193">
    <property type="entry name" value="PQ-loop"/>
    <property type="match status" value="2"/>
</dbReference>
<gene>
    <name evidence="23" type="ORF">AAWM_02524</name>
</gene>
<evidence type="ECO:0000256" key="17">
    <source>
        <dbReference type="SAM" id="Phobius"/>
    </source>
</evidence>
<comment type="pathway">
    <text evidence="4">Glycan metabolism; N-glycan metabolism.</text>
</comment>
<keyword evidence="12 17" id="KW-0472">Membrane</keyword>
<evidence type="ECO:0000256" key="9">
    <source>
        <dbReference type="ARBA" id="ARBA00022801"/>
    </source>
</evidence>
<dbReference type="Gene3D" id="3.20.20.80">
    <property type="entry name" value="Glycosidases"/>
    <property type="match status" value="2"/>
</dbReference>
<feature type="transmembrane region" description="Helical" evidence="17">
    <location>
        <begin position="1081"/>
        <end position="1102"/>
    </location>
</feature>
<organism evidence="23 24">
    <name type="scientific">Aspergillus awamori</name>
    <name type="common">Black koji mold</name>
    <dbReference type="NCBI Taxonomy" id="105351"/>
    <lineage>
        <taxon>Eukaryota</taxon>
        <taxon>Fungi</taxon>
        <taxon>Dikarya</taxon>
        <taxon>Ascomycota</taxon>
        <taxon>Pezizomycotina</taxon>
        <taxon>Eurotiomycetes</taxon>
        <taxon>Eurotiomycetidae</taxon>
        <taxon>Eurotiales</taxon>
        <taxon>Aspergillaceae</taxon>
        <taxon>Aspergillus</taxon>
    </lineage>
</organism>
<dbReference type="EMBL" id="BDHI01000002">
    <property type="protein sequence ID" value="GCB19639.1"/>
    <property type="molecule type" value="Genomic_DNA"/>
</dbReference>
<evidence type="ECO:0000256" key="3">
    <source>
        <dbReference type="ARBA" id="ARBA00004240"/>
    </source>
</evidence>
<reference evidence="23 24" key="1">
    <citation type="submission" date="2016-09" db="EMBL/GenBank/DDBJ databases">
        <title>Aspergillus awamori IFM 58123T.</title>
        <authorList>
            <person name="Kusuya Y."/>
            <person name="Shimizu M."/>
            <person name="Takahashi H."/>
            <person name="Yaguchi T."/>
        </authorList>
    </citation>
    <scope>NUCLEOTIDE SEQUENCE [LARGE SCALE GENOMIC DNA]</scope>
    <source>
        <strain evidence="23 24">IFM 58123</strain>
    </source>
</reference>
<feature type="domain" description="DUF5110" evidence="21">
    <location>
        <begin position="834"/>
        <end position="874"/>
    </location>
</feature>
<feature type="transmembrane region" description="Helical" evidence="17">
    <location>
        <begin position="1170"/>
        <end position="1188"/>
    </location>
</feature>
<dbReference type="STRING" id="105351.A0A401KKC1"/>
<evidence type="ECO:0000256" key="15">
    <source>
        <dbReference type="ARBA" id="ARBA00042895"/>
    </source>
</evidence>
<dbReference type="GO" id="GO:0016020">
    <property type="term" value="C:membrane"/>
    <property type="evidence" value="ECO:0007669"/>
    <property type="project" value="UniProtKB-SubCell"/>
</dbReference>
<dbReference type="InterPro" id="IPR006603">
    <property type="entry name" value="PQ-loop_rpt"/>
</dbReference>
<accession>A0A401KKC1</accession>
<feature type="region of interest" description="Disordered" evidence="16">
    <location>
        <begin position="1260"/>
        <end position="1281"/>
    </location>
</feature>
<comment type="similarity">
    <text evidence="5">Belongs to the glycosyl hydrolase 31 family.</text>
</comment>
<dbReference type="GO" id="GO:0017177">
    <property type="term" value="C:glucosidase II complex"/>
    <property type="evidence" value="ECO:0007669"/>
    <property type="project" value="TreeGrafter"/>
</dbReference>
<dbReference type="InterPro" id="IPR025887">
    <property type="entry name" value="Glyco_hydro_31_N_dom"/>
</dbReference>
<dbReference type="InterPro" id="IPR048395">
    <property type="entry name" value="Glyco_hydro_31_C"/>
</dbReference>
<evidence type="ECO:0000256" key="7">
    <source>
        <dbReference type="ARBA" id="ARBA00022692"/>
    </source>
</evidence>
<dbReference type="Pfam" id="PF13802">
    <property type="entry name" value="Gal_mutarotas_2"/>
    <property type="match status" value="1"/>
</dbReference>
<dbReference type="SUPFAM" id="SSF51445">
    <property type="entry name" value="(Trans)glycosidases"/>
    <property type="match status" value="1"/>
</dbReference>
<comment type="catalytic activity">
    <reaction evidence="1">
        <text>Hydrolysis of terminal, non-reducing (1-&gt;4)-linked alpha-D-glucose residues with release of alpha-D-glucose.</text>
        <dbReference type="EC" id="3.2.1.20"/>
    </reaction>
</comment>